<dbReference type="Gene3D" id="3.30.420.40">
    <property type="match status" value="2"/>
</dbReference>
<dbReference type="InterPro" id="IPR005338">
    <property type="entry name" value="Anhydro_N_Ac-Mur_kinase"/>
</dbReference>
<dbReference type="SUPFAM" id="SSF53067">
    <property type="entry name" value="Actin-like ATPase domain"/>
    <property type="match status" value="1"/>
</dbReference>
<accession>A0AAX4PAY5</accession>
<dbReference type="AlphaFoldDB" id="A0AAX4PAY5"/>
<dbReference type="Proteomes" id="UP001472866">
    <property type="component" value="Chromosome 07"/>
</dbReference>
<sequence>MPRRKDEYVCLGLMSGTSLDGVDLCCVRFQLAALGDFEVLAAETRAYPEAWRTRLKDAFEAEGSESLEIQDLHLAYGEYLGGLVHSFLEDNRSNLPMGEVDLIASHGHTVHHRPDLGVTVQVGCGAAIQRVTGITTVSNFREQDVKLGGQGAPLVPIGDELLFDGHEVCLNLGGIANLSFRDDGGSRIAFDVVPVNLVLNHYAAKLGLPYDAAGASARTGTTCPSLLANLNGLDFYDQVGPKSLGYEFVVSTVLPLLGASKDLTVEDVLSTFTEHAACQISRTLKKTGKSKVLVTGGGAYNTYLIERVALSGFEVCVPENKIVEFKEALIFALLGVLRVEGRNNCLASVTGADRDHCSGELYE</sequence>
<dbReference type="Pfam" id="PF03702">
    <property type="entry name" value="AnmK"/>
    <property type="match status" value="1"/>
</dbReference>
<proteinExistence type="predicted"/>
<dbReference type="EMBL" id="CP151507">
    <property type="protein sequence ID" value="WZN63156.1"/>
    <property type="molecule type" value="Genomic_DNA"/>
</dbReference>
<dbReference type="GO" id="GO:0016773">
    <property type="term" value="F:phosphotransferase activity, alcohol group as acceptor"/>
    <property type="evidence" value="ECO:0007669"/>
    <property type="project" value="InterPro"/>
</dbReference>
<protein>
    <submittedName>
        <fullName evidence="1">Anhydro-N-acetylmuramic acid kinase</fullName>
    </submittedName>
</protein>
<dbReference type="GO" id="GO:0006040">
    <property type="term" value="P:amino sugar metabolic process"/>
    <property type="evidence" value="ECO:0007669"/>
    <property type="project" value="InterPro"/>
</dbReference>
<dbReference type="PANTHER" id="PTHR30605">
    <property type="entry name" value="ANHYDRO-N-ACETYLMURAMIC ACID KINASE"/>
    <property type="match status" value="1"/>
</dbReference>
<evidence type="ECO:0000313" key="2">
    <source>
        <dbReference type="Proteomes" id="UP001472866"/>
    </source>
</evidence>
<keyword evidence="2" id="KW-1185">Reference proteome</keyword>
<dbReference type="GO" id="GO:0005524">
    <property type="term" value="F:ATP binding"/>
    <property type="evidence" value="ECO:0007669"/>
    <property type="project" value="InterPro"/>
</dbReference>
<reference evidence="1 2" key="1">
    <citation type="submission" date="2024-03" db="EMBL/GenBank/DDBJ databases">
        <title>Complete genome sequence of the green alga Chloropicon roscoffensis RCC1871.</title>
        <authorList>
            <person name="Lemieux C."/>
            <person name="Pombert J.-F."/>
            <person name="Otis C."/>
            <person name="Turmel M."/>
        </authorList>
    </citation>
    <scope>NUCLEOTIDE SEQUENCE [LARGE SCALE GENOMIC DNA]</scope>
    <source>
        <strain evidence="1 2">RCC1871</strain>
    </source>
</reference>
<name>A0AAX4PAY5_9CHLO</name>
<dbReference type="GO" id="GO:0009254">
    <property type="term" value="P:peptidoglycan turnover"/>
    <property type="evidence" value="ECO:0007669"/>
    <property type="project" value="InterPro"/>
</dbReference>
<evidence type="ECO:0000313" key="1">
    <source>
        <dbReference type="EMBL" id="WZN63156.1"/>
    </source>
</evidence>
<dbReference type="PANTHER" id="PTHR30605:SF0">
    <property type="entry name" value="ANHYDRO-N-ACETYLMURAMIC ACID KINASE"/>
    <property type="match status" value="1"/>
</dbReference>
<keyword evidence="1" id="KW-0418">Kinase</keyword>
<dbReference type="InterPro" id="IPR043129">
    <property type="entry name" value="ATPase_NBD"/>
</dbReference>
<dbReference type="GO" id="GO:0016301">
    <property type="term" value="F:kinase activity"/>
    <property type="evidence" value="ECO:0007669"/>
    <property type="project" value="UniProtKB-KW"/>
</dbReference>
<organism evidence="1 2">
    <name type="scientific">Chloropicon roscoffensis</name>
    <dbReference type="NCBI Taxonomy" id="1461544"/>
    <lineage>
        <taxon>Eukaryota</taxon>
        <taxon>Viridiplantae</taxon>
        <taxon>Chlorophyta</taxon>
        <taxon>Chloropicophyceae</taxon>
        <taxon>Chloropicales</taxon>
        <taxon>Chloropicaceae</taxon>
        <taxon>Chloropicon</taxon>
    </lineage>
</organism>
<gene>
    <name evidence="1" type="ORF">HKI87_07g47010</name>
</gene>
<keyword evidence="1" id="KW-0808">Transferase</keyword>